<accession>A0A5C2RSW7</accession>
<sequence>MSSTTTFNPGNLKELNRDVTDHIVDFLHNDICSLKTCALIARSWTFSAHFHIFRTWPVVCRPDIPDRSARELLKWAASEAGTRHLSYITSLIVEATSKDGTIKHNFRIADLERLMDRLNNVQRVTLRNIVLQSGIVPAPTVQSAPHSRSLVRLSILSCRTSDMSFTPIGHLLCLFPKIDRLDLVGTLCSWSERLEWHPWFTSLLSGLRVREVYMQNTSLRHAGYEGLWHILERAKPLPPLRKLGLAVPRMPGFTPAFPKLISTHAHSLVDLGLDVFPNTLVPVCLGANWYIPALQQCTELETLRLNILTLVKNPTARAPPELWCADANTLESTITCLDHVPPQLQHIVLTVYHVGSLETDADMGALLHLSRWHELDEALLGLTFLTSVVIVLAEERLSVDVEGKTDYLPGSRFEASHRPYELLGPSELSNDRHAQIVISGLPRMSSAGRLEFARLS</sequence>
<evidence type="ECO:0000313" key="2">
    <source>
        <dbReference type="Proteomes" id="UP000313359"/>
    </source>
</evidence>
<dbReference type="OrthoDB" id="2756741at2759"/>
<dbReference type="Proteomes" id="UP000313359">
    <property type="component" value="Unassembled WGS sequence"/>
</dbReference>
<dbReference type="InterPro" id="IPR032675">
    <property type="entry name" value="LRR_dom_sf"/>
</dbReference>
<dbReference type="SUPFAM" id="SSF52047">
    <property type="entry name" value="RNI-like"/>
    <property type="match status" value="1"/>
</dbReference>
<name>A0A5C2RSW7_9APHY</name>
<dbReference type="AlphaFoldDB" id="A0A5C2RSW7"/>
<organism evidence="1 2">
    <name type="scientific">Lentinus tigrinus ALCF2SS1-6</name>
    <dbReference type="NCBI Taxonomy" id="1328759"/>
    <lineage>
        <taxon>Eukaryota</taxon>
        <taxon>Fungi</taxon>
        <taxon>Dikarya</taxon>
        <taxon>Basidiomycota</taxon>
        <taxon>Agaricomycotina</taxon>
        <taxon>Agaricomycetes</taxon>
        <taxon>Polyporales</taxon>
        <taxon>Polyporaceae</taxon>
        <taxon>Lentinus</taxon>
    </lineage>
</organism>
<keyword evidence="2" id="KW-1185">Reference proteome</keyword>
<dbReference type="Gene3D" id="3.80.10.10">
    <property type="entry name" value="Ribonuclease Inhibitor"/>
    <property type="match status" value="1"/>
</dbReference>
<reference evidence="1" key="1">
    <citation type="journal article" date="2018" name="Genome Biol. Evol.">
        <title>Genomics and development of Lentinus tigrinus, a white-rot wood-decaying mushroom with dimorphic fruiting bodies.</title>
        <authorList>
            <person name="Wu B."/>
            <person name="Xu Z."/>
            <person name="Knudson A."/>
            <person name="Carlson A."/>
            <person name="Chen N."/>
            <person name="Kovaka S."/>
            <person name="LaButti K."/>
            <person name="Lipzen A."/>
            <person name="Pennachio C."/>
            <person name="Riley R."/>
            <person name="Schakwitz W."/>
            <person name="Umezawa K."/>
            <person name="Ohm R.A."/>
            <person name="Grigoriev I.V."/>
            <person name="Nagy L.G."/>
            <person name="Gibbons J."/>
            <person name="Hibbett D."/>
        </authorList>
    </citation>
    <scope>NUCLEOTIDE SEQUENCE [LARGE SCALE GENOMIC DNA]</scope>
    <source>
        <strain evidence="1">ALCF2SS1-6</strain>
    </source>
</reference>
<evidence type="ECO:0000313" key="1">
    <source>
        <dbReference type="EMBL" id="RPD53276.1"/>
    </source>
</evidence>
<proteinExistence type="predicted"/>
<evidence type="ECO:0008006" key="3">
    <source>
        <dbReference type="Google" id="ProtNLM"/>
    </source>
</evidence>
<protein>
    <recommendedName>
        <fullName evidence="3">F-box domain-containing protein</fullName>
    </recommendedName>
</protein>
<gene>
    <name evidence="1" type="ORF">L227DRAFT_658323</name>
</gene>
<dbReference type="EMBL" id="ML122325">
    <property type="protein sequence ID" value="RPD53276.1"/>
    <property type="molecule type" value="Genomic_DNA"/>
</dbReference>